<organism evidence="3 4">
    <name type="scientific">Elysia chlorotica</name>
    <name type="common">Eastern emerald elysia</name>
    <name type="synonym">Sea slug</name>
    <dbReference type="NCBI Taxonomy" id="188477"/>
    <lineage>
        <taxon>Eukaryota</taxon>
        <taxon>Metazoa</taxon>
        <taxon>Spiralia</taxon>
        <taxon>Lophotrochozoa</taxon>
        <taxon>Mollusca</taxon>
        <taxon>Gastropoda</taxon>
        <taxon>Heterobranchia</taxon>
        <taxon>Euthyneura</taxon>
        <taxon>Panpulmonata</taxon>
        <taxon>Sacoglossa</taxon>
        <taxon>Placobranchoidea</taxon>
        <taxon>Plakobranchidae</taxon>
        <taxon>Elysia</taxon>
    </lineage>
</organism>
<evidence type="ECO:0000256" key="1">
    <source>
        <dbReference type="SAM" id="MobiDB-lite"/>
    </source>
</evidence>
<dbReference type="AlphaFoldDB" id="A0A3S1AEQ9"/>
<dbReference type="EMBL" id="RQTK01000044">
    <property type="protein sequence ID" value="RUS89943.1"/>
    <property type="molecule type" value="Genomic_DNA"/>
</dbReference>
<evidence type="ECO:0000313" key="4">
    <source>
        <dbReference type="Proteomes" id="UP000271974"/>
    </source>
</evidence>
<sequence length="659" mass="70912">MLKNSYLGQDTNGLSSTTALSPLPSLSPTASLLSSSSSASILSSPSSSSSSSSSLVELTEMIREFWSSFPCPPPWRPRLLEEVNATSRLEPSVGRQVRSFLAGKCQLQGVFDLADLPSEFGLDLRGSGDGGAGGGFFGEVPGIGDGRSVLDPNHAPSSSPSWCDSGCKVALGCAVILAMLMALVLVLVYLTKNRRASKMAAARPSRQQLQMSTSVSDAFNCAEFSNLEVQTDDESNNPFRFRGLPQPPASLCLPPGFQTNAPKWPHVSATCSTFQPLIRLGPAGEYYSYAYSAVYETIDDDDDIDDDENNKPATGLENRPMMRRASREVAGGTRELTSSFQPMGKLPCGCFPFQHLSMNHDRSNGDRYQQHHQQCFLPSETSAPGKDAVQVMQSVSAGCQFTGHCSCHHPDVVISNMQVEAETEFNGGTAGGDNKTPGLCSHNSGDPKTQSGSRMHDDMPISEGQKRSSVTEKQDREKSSDYCSDVSCMSSGSASSSKSGAIGSPSSLSGYTNDLSYTSGCRCDESVAGSSCRLGVAGSMNLEPSRREQGNRQECCTNNEDDNVRQTMLMISSPSAFHPPRYNPLDLSQVDTGFNREVSKTNVQTLRDQTPGGDGRGQSTLLSLHPQNVQHENMISSSKNISANHSLQQLYKQQQQQQQ</sequence>
<feature type="compositionally biased region" description="Basic and acidic residues" evidence="1">
    <location>
        <begin position="454"/>
        <end position="480"/>
    </location>
</feature>
<evidence type="ECO:0000313" key="3">
    <source>
        <dbReference type="EMBL" id="RUS89943.1"/>
    </source>
</evidence>
<accession>A0A3S1AEQ9</accession>
<feature type="non-terminal residue" evidence="3">
    <location>
        <position position="659"/>
    </location>
</feature>
<protein>
    <submittedName>
        <fullName evidence="3">Uncharacterized protein</fullName>
    </submittedName>
</protein>
<evidence type="ECO:0000256" key="2">
    <source>
        <dbReference type="SAM" id="Phobius"/>
    </source>
</evidence>
<feature type="compositionally biased region" description="Polar residues" evidence="1">
    <location>
        <begin position="441"/>
        <end position="453"/>
    </location>
</feature>
<keyword evidence="2" id="KW-0812">Transmembrane</keyword>
<name>A0A3S1AEQ9_ELYCH</name>
<feature type="region of interest" description="Disordered" evidence="1">
    <location>
        <begin position="424"/>
        <end position="507"/>
    </location>
</feature>
<feature type="transmembrane region" description="Helical" evidence="2">
    <location>
        <begin position="169"/>
        <end position="190"/>
    </location>
</feature>
<proteinExistence type="predicted"/>
<keyword evidence="2" id="KW-0472">Membrane</keyword>
<comment type="caution">
    <text evidence="3">The sequence shown here is derived from an EMBL/GenBank/DDBJ whole genome shotgun (WGS) entry which is preliminary data.</text>
</comment>
<reference evidence="3 4" key="1">
    <citation type="submission" date="2019-01" db="EMBL/GenBank/DDBJ databases">
        <title>A draft genome assembly of the solar-powered sea slug Elysia chlorotica.</title>
        <authorList>
            <person name="Cai H."/>
            <person name="Li Q."/>
            <person name="Fang X."/>
            <person name="Li J."/>
            <person name="Curtis N.E."/>
            <person name="Altenburger A."/>
            <person name="Shibata T."/>
            <person name="Feng M."/>
            <person name="Maeda T."/>
            <person name="Schwartz J.A."/>
            <person name="Shigenobu S."/>
            <person name="Lundholm N."/>
            <person name="Nishiyama T."/>
            <person name="Yang H."/>
            <person name="Hasebe M."/>
            <person name="Li S."/>
            <person name="Pierce S.K."/>
            <person name="Wang J."/>
        </authorList>
    </citation>
    <scope>NUCLEOTIDE SEQUENCE [LARGE SCALE GENOMIC DNA]</scope>
    <source>
        <strain evidence="3">EC2010</strain>
        <tissue evidence="3">Whole organism of an adult</tissue>
    </source>
</reference>
<feature type="region of interest" description="Disordered" evidence="1">
    <location>
        <begin position="1"/>
        <end position="20"/>
    </location>
</feature>
<keyword evidence="4" id="KW-1185">Reference proteome</keyword>
<feature type="compositionally biased region" description="Low complexity" evidence="1">
    <location>
        <begin position="484"/>
        <end position="507"/>
    </location>
</feature>
<feature type="region of interest" description="Disordered" evidence="1">
    <location>
        <begin position="300"/>
        <end position="335"/>
    </location>
</feature>
<keyword evidence="2" id="KW-1133">Transmembrane helix</keyword>
<gene>
    <name evidence="3" type="ORF">EGW08_002295</name>
</gene>
<dbReference type="Proteomes" id="UP000271974">
    <property type="component" value="Unassembled WGS sequence"/>
</dbReference>
<dbReference type="OrthoDB" id="6071146at2759"/>
<feature type="compositionally biased region" description="Polar residues" evidence="1">
    <location>
        <begin position="1"/>
        <end position="13"/>
    </location>
</feature>